<gene>
    <name evidence="16 17" type="primary">SBNO2</name>
</gene>
<evidence type="ECO:0000256" key="1">
    <source>
        <dbReference type="ARBA" id="ARBA00006992"/>
    </source>
</evidence>
<dbReference type="Pfam" id="PF13872">
    <property type="entry name" value="AAA_34"/>
    <property type="match status" value="1"/>
</dbReference>
<evidence type="ECO:0000256" key="7">
    <source>
        <dbReference type="ARBA" id="ARBA00023163"/>
    </source>
</evidence>
<comment type="function">
    <text evidence="8">Acts as a transcriptional coregulator, that can have both coactivator and corepressor functions. Inhibits the DCSTAMP-repressive activity of TAL1, hence enhancing the access of the transcription factor MITF to the DC-STAMP promoter in osteoclast. Plays a role in bone homeostasis; required as a positive regulator in TNFSF11//RANKL-mediated osteoclast fusion via a DCSTAMP-dependent pathway. May also be required in the regulation of osteoblast differentiation. Involved in the transcriptional corepression of NF-kappaB in macrophages. Plays a role as a regulator in the pro-inflammatory cascade.</text>
</comment>
<dbReference type="GO" id="GO:0042393">
    <property type="term" value="F:histone binding"/>
    <property type="evidence" value="ECO:0007669"/>
    <property type="project" value="TreeGrafter"/>
</dbReference>
<dbReference type="PANTHER" id="PTHR12706:SF5">
    <property type="entry name" value="PROTEIN STRAWBERRY NOTCH HOMOLOG 2"/>
    <property type="match status" value="1"/>
</dbReference>
<dbReference type="Gene3D" id="3.40.50.300">
    <property type="entry name" value="P-loop containing nucleotide triphosphate hydrolases"/>
    <property type="match status" value="1"/>
</dbReference>
<evidence type="ECO:0000256" key="9">
    <source>
        <dbReference type="ARBA" id="ARBA00063805"/>
    </source>
</evidence>
<dbReference type="GeneID" id="102515402"/>
<dbReference type="CTD" id="22904"/>
<dbReference type="PANTHER" id="PTHR12706">
    <property type="entry name" value="STRAWBERRY NOTCH-RELATED"/>
    <property type="match status" value="1"/>
</dbReference>
<evidence type="ECO:0000313" key="15">
    <source>
        <dbReference type="Proteomes" id="UP000694856"/>
    </source>
</evidence>
<feature type="compositionally biased region" description="Acidic residues" evidence="11">
    <location>
        <begin position="200"/>
        <end position="212"/>
    </location>
</feature>
<feature type="region of interest" description="Disordered" evidence="11">
    <location>
        <begin position="1"/>
        <end position="32"/>
    </location>
</feature>
<keyword evidence="4" id="KW-0892">Osteogenesis</keyword>
<feature type="region of interest" description="Disordered" evidence="11">
    <location>
        <begin position="1345"/>
        <end position="1387"/>
    </location>
</feature>
<evidence type="ECO:0000313" key="17">
    <source>
        <dbReference type="RefSeq" id="XP_032322030.1"/>
    </source>
</evidence>
<reference evidence="16 17" key="1">
    <citation type="submission" date="2025-04" db="UniProtKB">
        <authorList>
            <consortium name="RefSeq"/>
        </authorList>
    </citation>
    <scope>IDENTIFICATION</scope>
    <source>
        <tissue evidence="16 17">Ear skin</tissue>
    </source>
</reference>
<evidence type="ECO:0000256" key="8">
    <source>
        <dbReference type="ARBA" id="ARBA00055221"/>
    </source>
</evidence>
<dbReference type="RefSeq" id="XP_032322030.1">
    <property type="nucleotide sequence ID" value="XM_032466139.1"/>
</dbReference>
<feature type="compositionally biased region" description="Low complexity" evidence="11">
    <location>
        <begin position="181"/>
        <end position="193"/>
    </location>
</feature>
<keyword evidence="2" id="KW-0678">Repressor</keyword>
<dbReference type="Proteomes" id="UP000694856">
    <property type="component" value="Chromosome 22"/>
</dbReference>
<accession>A0A8B8RX75</accession>
<dbReference type="GO" id="GO:0002281">
    <property type="term" value="P:macrophage activation involved in immune response"/>
    <property type="evidence" value="ECO:0007669"/>
    <property type="project" value="UniProtKB-ARBA"/>
</dbReference>
<dbReference type="Pfam" id="PF25373">
    <property type="entry name" value="SBNO"/>
    <property type="match status" value="1"/>
</dbReference>
<evidence type="ECO:0000313" key="16">
    <source>
        <dbReference type="RefSeq" id="XP_032322028.1"/>
    </source>
</evidence>
<dbReference type="GO" id="GO:0045892">
    <property type="term" value="P:negative regulation of DNA-templated transcription"/>
    <property type="evidence" value="ECO:0007669"/>
    <property type="project" value="TreeGrafter"/>
</dbReference>
<feature type="region of interest" description="Disordered" evidence="11">
    <location>
        <begin position="672"/>
        <end position="691"/>
    </location>
</feature>
<organism evidence="15 17">
    <name type="scientific">Camelus ferus</name>
    <name type="common">Wild bactrian camel</name>
    <name type="synonym">Camelus bactrianus ferus</name>
    <dbReference type="NCBI Taxonomy" id="419612"/>
    <lineage>
        <taxon>Eukaryota</taxon>
        <taxon>Metazoa</taxon>
        <taxon>Chordata</taxon>
        <taxon>Craniata</taxon>
        <taxon>Vertebrata</taxon>
        <taxon>Euteleostomi</taxon>
        <taxon>Mammalia</taxon>
        <taxon>Eutheria</taxon>
        <taxon>Laurasiatheria</taxon>
        <taxon>Artiodactyla</taxon>
        <taxon>Tylopoda</taxon>
        <taxon>Camelidae</taxon>
        <taxon>Camelus</taxon>
    </lineage>
</organism>
<dbReference type="GO" id="GO:0030316">
    <property type="term" value="P:osteoclast differentiation"/>
    <property type="evidence" value="ECO:0007669"/>
    <property type="project" value="TreeGrafter"/>
</dbReference>
<dbReference type="GO" id="GO:0071354">
    <property type="term" value="P:cellular response to interleukin-6"/>
    <property type="evidence" value="ECO:0007669"/>
    <property type="project" value="UniProtKB-ARBA"/>
</dbReference>
<feature type="region of interest" description="Disordered" evidence="11">
    <location>
        <begin position="632"/>
        <end position="658"/>
    </location>
</feature>
<feature type="compositionally biased region" description="Gly residues" evidence="11">
    <location>
        <begin position="1356"/>
        <end position="1372"/>
    </location>
</feature>
<feature type="region of interest" description="Disordered" evidence="11">
    <location>
        <begin position="179"/>
        <end position="235"/>
    </location>
</feature>
<evidence type="ECO:0000256" key="11">
    <source>
        <dbReference type="SAM" id="MobiDB-lite"/>
    </source>
</evidence>
<dbReference type="GO" id="GO:0045944">
    <property type="term" value="P:positive regulation of transcription by RNA polymerase II"/>
    <property type="evidence" value="ECO:0007669"/>
    <property type="project" value="TreeGrafter"/>
</dbReference>
<keyword evidence="15" id="KW-1185">Reference proteome</keyword>
<dbReference type="SUPFAM" id="SSF52540">
    <property type="entry name" value="P-loop containing nucleoside triphosphate hydrolases"/>
    <property type="match status" value="2"/>
</dbReference>
<evidence type="ECO:0000259" key="13">
    <source>
        <dbReference type="Pfam" id="PF13872"/>
    </source>
</evidence>
<feature type="domain" description="SBNO alpha/beta" evidence="14">
    <location>
        <begin position="1067"/>
        <end position="1179"/>
    </location>
</feature>
<feature type="domain" description="Strawberry notch helicase C" evidence="12">
    <location>
        <begin position="751"/>
        <end position="1029"/>
    </location>
</feature>
<dbReference type="GO" id="GO:0050727">
    <property type="term" value="P:regulation of inflammatory response"/>
    <property type="evidence" value="ECO:0007669"/>
    <property type="project" value="TreeGrafter"/>
</dbReference>
<sequence>MPLRPGSRSRPMLAARPAMDGEFPQHEPPPAGSVLYSPPPLQAPLCGSSVQNAMLHCSWWSPFSPAAYPAFSSESHQFMNSSSFIVGQPCADTSYGPAAASPSFPPKSSDFPQDTSYLDDLSNASIFSSSVDSLSDIADTPDFLPADSLNQVPTIWDVSTGPSTHDKLFLPSGPFTGLEDPVSSLPSTPLLVSYQSQSQPEEEDEAEEDEAEELGHAETYADYVPSKSKIGKQHPDRVVETSTLSSVPPPDITYTLALPTSDSGALSALQLEAITYACQQHEVLLPGGQRAGFLIGDGAGVGKGRTVAGIILENYLRGRKKALWFSVSNDLKYDAERDLRDIAASGIAVHALSKIKYGDNTTSEGVLFATYSALIGESQAGGQHRTRIRQILEWCGEAFDGVIVFDECHKAKNASSTKMGKAVLDLQNKLPLARVVYASATGASEPRNMIYMSRLGIWGEGTPFRTFEEFLHAIEKRGVGAMEIVAMDMKVSGMYIARQLSFSGVTFRIEEIPLAPAFERIYNRAALLWAEALGVFQQAADWIGLESRKSLWGQFWSAHQRFFKYLCVAAKVCRLVELAREELARDKCVVIGLQSTGEARTREVLDEKEGQLDGFVSAAEGVFLSLIQKHFPSTKRKRERGAGSKRRRRPRGRGAKAPRLACEVAGVIRISDDSSTESDGGLDSDFHSSPESLMDDDVVIVDTVGLPADDRGPLCLPQRDLHGPGILERVERLKQDLLAKVRALGRELPVNTLDELIDQLGGPERVAEMTGRKGRVVSRPDGTVAFESRAEQGLSIDHVNLREKERFMNGEKLVAIISEASSSGVSLQADRRVQNQRRRVHMTLELPWSADRAIQQFGRTHRSNQVSAPEYIFLISELAGERRFASIVAKRLESLGALTHGDRRATESRDLSKYNFENKYGARALSCVLTTILSQTESKVPLPQGYPGGDAAFFRDMKQGLLSVGIGGRESRSGCLDVEKDCSITKFLNRILGLEVHKQNALFQYFSDTFDHLIAVDKKEGKYDMGILDLAPGIDEIYEESQQVFLAPGHPQDGQVVFYKISVDRGLKWEEAYARSLELTGTHDGFYLSYKVRDNKPSCLLAQQNRGKLFTVYKPNIGRQSQLETFDSLCRKFHRVTAEEAREHWESSYTFSLTHCSHTTWNRHCRLAQQGKDCAQGLRLRHHYMLCGALLRVWGRIAAVMADVTSSSYLQIVRLKTKDKKKQVGIKIPEGCVHRVLQELQLMDADVKHKQARSRGLPPPPAALRPLALPCGPSEVLDLTYSPPAQAFPLPSPFTFPPPPVPGPGGLLLGAPDAPEAPTDPAALLHQGCDINFKEVLEDMLRSLNAVPPAEPPGPLGAGGGAPGAPGGGGGPERQSVIQFSPPFPNS</sequence>
<evidence type="ECO:0000256" key="4">
    <source>
        <dbReference type="ARBA" id="ARBA00022855"/>
    </source>
</evidence>
<evidence type="ECO:0000256" key="2">
    <source>
        <dbReference type="ARBA" id="ARBA00022491"/>
    </source>
</evidence>
<dbReference type="InterPro" id="IPR027417">
    <property type="entry name" value="P-loop_NTPase"/>
</dbReference>
<evidence type="ECO:0000256" key="10">
    <source>
        <dbReference type="ARBA" id="ARBA00073423"/>
    </source>
</evidence>
<evidence type="ECO:0000256" key="6">
    <source>
        <dbReference type="ARBA" id="ARBA00023159"/>
    </source>
</evidence>
<dbReference type="Pfam" id="PF13871">
    <property type="entry name" value="Helicase_C_4"/>
    <property type="match status" value="1"/>
</dbReference>
<protein>
    <recommendedName>
        <fullName evidence="10">Protein strawberry notch homolog 2</fullName>
    </recommendedName>
</protein>
<evidence type="ECO:0000259" key="12">
    <source>
        <dbReference type="Pfam" id="PF13871"/>
    </source>
</evidence>
<dbReference type="GO" id="GO:0031490">
    <property type="term" value="F:chromatin DNA binding"/>
    <property type="evidence" value="ECO:0007669"/>
    <property type="project" value="TreeGrafter"/>
</dbReference>
<proteinExistence type="inferred from homology"/>
<keyword evidence="5" id="KW-0805">Transcription regulation</keyword>
<feature type="domain" description="Strawberry notch AAA" evidence="13">
    <location>
        <begin position="233"/>
        <end position="524"/>
    </location>
</feature>
<dbReference type="InterPro" id="IPR057332">
    <property type="entry name" value="SBNO_a/b_dom"/>
</dbReference>
<dbReference type="InterPro" id="IPR026937">
    <property type="entry name" value="SBNO_Helicase_C_dom"/>
</dbReference>
<comment type="similarity">
    <text evidence="1">Belongs to the SBNO family.</text>
</comment>
<dbReference type="InterPro" id="IPR026741">
    <property type="entry name" value="SNO"/>
</dbReference>
<dbReference type="InterPro" id="IPR039187">
    <property type="entry name" value="SNO_AAA"/>
</dbReference>
<feature type="compositionally biased region" description="Basic residues" evidence="11">
    <location>
        <begin position="632"/>
        <end position="656"/>
    </location>
</feature>
<dbReference type="KEGG" id="cfr:102515402"/>
<dbReference type="FunFam" id="3.40.50.300:FF:003990">
    <property type="entry name" value="Si:ch73-63e15.2"/>
    <property type="match status" value="1"/>
</dbReference>
<name>A0A8B8RX75_CAMFR</name>
<evidence type="ECO:0000259" key="14">
    <source>
        <dbReference type="Pfam" id="PF25373"/>
    </source>
</evidence>
<dbReference type="GO" id="GO:0001503">
    <property type="term" value="P:ossification"/>
    <property type="evidence" value="ECO:0007669"/>
    <property type="project" value="UniProtKB-KW"/>
</dbReference>
<dbReference type="GO" id="GO:0005634">
    <property type="term" value="C:nucleus"/>
    <property type="evidence" value="ECO:0007669"/>
    <property type="project" value="TreeGrafter"/>
</dbReference>
<dbReference type="FunFam" id="3.40.50.300:FF:000342">
    <property type="entry name" value="Protein strawberry notch homolog 2"/>
    <property type="match status" value="1"/>
</dbReference>
<keyword evidence="7" id="KW-0804">Transcription</keyword>
<keyword evidence="6" id="KW-0010">Activator</keyword>
<comment type="subunit">
    <text evidence="9">Interacts with TAL1; this interaction inhibits TAL1 occupancy of the DCSTAMP promoter, leading to the activation of the DCSTAMP promoter by the transcription factor MITF.</text>
</comment>
<keyword evidence="3" id="KW-0221">Differentiation</keyword>
<evidence type="ECO:0000256" key="3">
    <source>
        <dbReference type="ARBA" id="ARBA00022782"/>
    </source>
</evidence>
<evidence type="ECO:0000256" key="5">
    <source>
        <dbReference type="ARBA" id="ARBA00023015"/>
    </source>
</evidence>
<dbReference type="RefSeq" id="XP_032322028.1">
    <property type="nucleotide sequence ID" value="XM_032466137.1"/>
</dbReference>